<evidence type="ECO:0000313" key="2">
    <source>
        <dbReference type="Proteomes" id="UP001141806"/>
    </source>
</evidence>
<dbReference type="Proteomes" id="UP001141806">
    <property type="component" value="Unassembled WGS sequence"/>
</dbReference>
<protein>
    <submittedName>
        <fullName evidence="1">Uncharacterized protein</fullName>
    </submittedName>
</protein>
<name>A0A9Q0KM16_9MAGN</name>
<organism evidence="1 2">
    <name type="scientific">Protea cynaroides</name>
    <dbReference type="NCBI Taxonomy" id="273540"/>
    <lineage>
        <taxon>Eukaryota</taxon>
        <taxon>Viridiplantae</taxon>
        <taxon>Streptophyta</taxon>
        <taxon>Embryophyta</taxon>
        <taxon>Tracheophyta</taxon>
        <taxon>Spermatophyta</taxon>
        <taxon>Magnoliopsida</taxon>
        <taxon>Proteales</taxon>
        <taxon>Proteaceae</taxon>
        <taxon>Protea</taxon>
    </lineage>
</organism>
<dbReference type="EMBL" id="JAMYWD010000004">
    <property type="protein sequence ID" value="KAJ4972699.1"/>
    <property type="molecule type" value="Genomic_DNA"/>
</dbReference>
<sequence length="214" mass="22140">MLPAGGGLPSGLGDGAHGGLRGYGRGAGGGTSQPLGSLPLTVNDVYQFSVDSFAKSSSNVDAAITLRQRVSAVSNDAEIRVNPVNPFLGDGQRRMDVGVDRSIARGLVRSQPGGEEVAYDNGVLLPVLENQPGYGSDIHSRGRSELFVSTPVRGRLIEVSGDRLLLGGIMPLNSQRGFNGEVVFDQTMGGTGVGMRPISLIQGLAAMIGAGDKH</sequence>
<accession>A0A9Q0KM16</accession>
<evidence type="ECO:0000313" key="1">
    <source>
        <dbReference type="EMBL" id="KAJ4972699.1"/>
    </source>
</evidence>
<gene>
    <name evidence="1" type="ORF">NE237_005873</name>
</gene>
<dbReference type="AlphaFoldDB" id="A0A9Q0KM16"/>
<keyword evidence="2" id="KW-1185">Reference proteome</keyword>
<proteinExistence type="predicted"/>
<comment type="caution">
    <text evidence="1">The sequence shown here is derived from an EMBL/GenBank/DDBJ whole genome shotgun (WGS) entry which is preliminary data.</text>
</comment>
<reference evidence="1" key="1">
    <citation type="journal article" date="2023" name="Plant J.">
        <title>The genome of the king protea, Protea cynaroides.</title>
        <authorList>
            <person name="Chang J."/>
            <person name="Duong T.A."/>
            <person name="Schoeman C."/>
            <person name="Ma X."/>
            <person name="Roodt D."/>
            <person name="Barker N."/>
            <person name="Li Z."/>
            <person name="Van de Peer Y."/>
            <person name="Mizrachi E."/>
        </authorList>
    </citation>
    <scope>NUCLEOTIDE SEQUENCE</scope>
    <source>
        <tissue evidence="1">Young leaves</tissue>
    </source>
</reference>